<evidence type="ECO:0000256" key="3">
    <source>
        <dbReference type="ARBA" id="ARBA00023263"/>
    </source>
</evidence>
<evidence type="ECO:0000256" key="1">
    <source>
        <dbReference type="ARBA" id="ARBA00004561"/>
    </source>
</evidence>
<accession>A0AA37ICJ0</accession>
<dbReference type="PANTHER" id="PTHR33420:SF14">
    <property type="entry name" value="TYPE 1 FIMBRIN D-MANNOSE SPECIFIC ADHESIN"/>
    <property type="match status" value="1"/>
</dbReference>
<keyword evidence="3" id="KW-0281">Fimbrium</keyword>
<name>A0AA37ICJ0_9BURK</name>
<dbReference type="SUPFAM" id="SSF49401">
    <property type="entry name" value="Bacterial adhesins"/>
    <property type="match status" value="1"/>
</dbReference>
<evidence type="ECO:0000259" key="4">
    <source>
        <dbReference type="Pfam" id="PF00419"/>
    </source>
</evidence>
<feature type="domain" description="Fimbrial-type adhesion" evidence="4">
    <location>
        <begin position="197"/>
        <end position="346"/>
    </location>
</feature>
<dbReference type="Proteomes" id="UP001055111">
    <property type="component" value="Unassembled WGS sequence"/>
</dbReference>
<reference evidence="5" key="1">
    <citation type="submission" date="2022-09" db="EMBL/GenBank/DDBJ databases">
        <title>Isolation and characterization of 3-chlorobenzoate degrading bacteria from soils in Shizuoka.</title>
        <authorList>
            <person name="Ifat A."/>
            <person name="Ogawa N."/>
            <person name="Kimbara K."/>
            <person name="Moriuchi R."/>
            <person name="Dohra H."/>
            <person name="Shintani M."/>
        </authorList>
    </citation>
    <scope>NUCLEOTIDE SEQUENCE</scope>
    <source>
        <strain evidence="5">19CS4-2</strain>
    </source>
</reference>
<sequence length="346" mass="34583">MSLGEWMNTHRKDRTPNASGAMCRIISKGGAAKTCAILALAASCLQAVAGTLTFPTAGSMPVLSFPATLSASRDAPVGSILNTAAGNGGLAATGFTCDVQKSVTVSGTLVPGSTNVYQTSVPGIGVHFYITSGWGGSWVSVPVSQTLTQPNGSTAHYMRADLVVTGPVGSGAVATWPSATVTFTGSCMTTVTATQYLTGSVAMTSNTCSVTTPSLDFALPKGLSKDLVAPGATSGDTTVSLGLNCAAGVKVAVTLSDVVSPQNRSTTLSLAPESSAAGIGLQILNGTTPVAFGADSAVAGNTNQWTAGTASGGAMQIPLTARYVRTSGTLIPGSVHGKATFTMSYQ</sequence>
<comment type="caution">
    <text evidence="5">The sequence shown here is derived from an EMBL/GenBank/DDBJ whole genome shotgun (WGS) entry which is preliminary data.</text>
</comment>
<evidence type="ECO:0000256" key="2">
    <source>
        <dbReference type="ARBA" id="ARBA00006671"/>
    </source>
</evidence>
<dbReference type="Pfam" id="PF00419">
    <property type="entry name" value="Fimbrial"/>
    <property type="match status" value="1"/>
</dbReference>
<comment type="similarity">
    <text evidence="2">Belongs to the fimbrial protein family.</text>
</comment>
<proteinExistence type="inferred from homology"/>
<dbReference type="InterPro" id="IPR000259">
    <property type="entry name" value="Adhesion_dom_fimbrial"/>
</dbReference>
<organism evidence="5 6">
    <name type="scientific">Caballeronia novacaledonica</name>
    <dbReference type="NCBI Taxonomy" id="1544861"/>
    <lineage>
        <taxon>Bacteria</taxon>
        <taxon>Pseudomonadati</taxon>
        <taxon>Pseudomonadota</taxon>
        <taxon>Betaproteobacteria</taxon>
        <taxon>Burkholderiales</taxon>
        <taxon>Burkholderiaceae</taxon>
        <taxon>Caballeronia</taxon>
    </lineage>
</organism>
<dbReference type="EMBL" id="BPUS01000007">
    <property type="protein sequence ID" value="GJH26734.1"/>
    <property type="molecule type" value="Genomic_DNA"/>
</dbReference>
<comment type="subcellular location">
    <subcellularLocation>
        <location evidence="1">Fimbrium</location>
    </subcellularLocation>
</comment>
<evidence type="ECO:0000313" key="5">
    <source>
        <dbReference type="EMBL" id="GJH26734.1"/>
    </source>
</evidence>
<gene>
    <name evidence="5" type="ORF">CBA19CS42_19480</name>
</gene>
<dbReference type="GO" id="GO:0043709">
    <property type="term" value="P:cell adhesion involved in single-species biofilm formation"/>
    <property type="evidence" value="ECO:0007669"/>
    <property type="project" value="TreeGrafter"/>
</dbReference>
<dbReference type="Gene3D" id="2.60.40.1090">
    <property type="entry name" value="Fimbrial-type adhesion domain"/>
    <property type="match status" value="1"/>
</dbReference>
<evidence type="ECO:0000313" key="6">
    <source>
        <dbReference type="Proteomes" id="UP001055111"/>
    </source>
</evidence>
<protein>
    <recommendedName>
        <fullName evidence="4">Fimbrial-type adhesion domain-containing protein</fullName>
    </recommendedName>
</protein>
<dbReference type="PANTHER" id="PTHR33420">
    <property type="entry name" value="FIMBRIAL SUBUNIT ELFA-RELATED"/>
    <property type="match status" value="1"/>
</dbReference>
<dbReference type="InterPro" id="IPR036937">
    <property type="entry name" value="Adhesion_dom_fimbrial_sf"/>
</dbReference>
<dbReference type="GO" id="GO:0009289">
    <property type="term" value="C:pilus"/>
    <property type="evidence" value="ECO:0007669"/>
    <property type="project" value="UniProtKB-SubCell"/>
</dbReference>
<dbReference type="AlphaFoldDB" id="A0AA37ICJ0"/>
<dbReference type="InterPro" id="IPR050263">
    <property type="entry name" value="Bact_Fimbrial_Adh_Pro"/>
</dbReference>
<dbReference type="RefSeq" id="WP_238213347.1">
    <property type="nucleotide sequence ID" value="NZ_BPUS01000007.1"/>
</dbReference>
<dbReference type="Gene3D" id="2.60.40.3310">
    <property type="match status" value="1"/>
</dbReference>
<dbReference type="InterPro" id="IPR008966">
    <property type="entry name" value="Adhesion_dom_sf"/>
</dbReference>